<dbReference type="Proteomes" id="UP000054498">
    <property type="component" value="Unassembled WGS sequence"/>
</dbReference>
<evidence type="ECO:0000313" key="2">
    <source>
        <dbReference type="EMBL" id="KIY92170.1"/>
    </source>
</evidence>
<feature type="compositionally biased region" description="Low complexity" evidence="1">
    <location>
        <begin position="51"/>
        <end position="68"/>
    </location>
</feature>
<sequence length="195" mass="21060">MAQAAAPFAPAGASAPLQHAASAVVGALMLPWQRRPCLSQNHSSDHHHHYQQQQQQLRAYAAAKATGKQKGGAKGKGAAAPKKKPKARIEVKKMDEKDPLLQRVLTMLVPQDRSAPAEAPEALAANQAHAKAYSSRKMAEHKAWRAGMLDKLRLKQAALAALPPALRLAAAQEDLEPFPLTRHALYETPPEGYRG</sequence>
<accession>A0A0D2M9Z3</accession>
<gene>
    <name evidence="2" type="ORF">MNEG_15793</name>
</gene>
<evidence type="ECO:0000313" key="3">
    <source>
        <dbReference type="Proteomes" id="UP000054498"/>
    </source>
</evidence>
<feature type="region of interest" description="Disordered" evidence="1">
    <location>
        <begin position="39"/>
        <end position="87"/>
    </location>
</feature>
<organism evidence="2 3">
    <name type="scientific">Monoraphidium neglectum</name>
    <dbReference type="NCBI Taxonomy" id="145388"/>
    <lineage>
        <taxon>Eukaryota</taxon>
        <taxon>Viridiplantae</taxon>
        <taxon>Chlorophyta</taxon>
        <taxon>core chlorophytes</taxon>
        <taxon>Chlorophyceae</taxon>
        <taxon>CS clade</taxon>
        <taxon>Sphaeropleales</taxon>
        <taxon>Selenastraceae</taxon>
        <taxon>Monoraphidium</taxon>
    </lineage>
</organism>
<dbReference type="EMBL" id="KK105892">
    <property type="protein sequence ID" value="KIY92170.1"/>
    <property type="molecule type" value="Genomic_DNA"/>
</dbReference>
<proteinExistence type="predicted"/>
<keyword evidence="3" id="KW-1185">Reference proteome</keyword>
<dbReference type="GeneID" id="25733490"/>
<protein>
    <submittedName>
        <fullName evidence="2">Uncharacterized protein</fullName>
    </submittedName>
</protein>
<dbReference type="RefSeq" id="XP_013891190.1">
    <property type="nucleotide sequence ID" value="XM_014035736.1"/>
</dbReference>
<reference evidence="2 3" key="1">
    <citation type="journal article" date="2013" name="BMC Genomics">
        <title>Reconstruction of the lipid metabolism for the microalga Monoraphidium neglectum from its genome sequence reveals characteristics suitable for biofuel production.</title>
        <authorList>
            <person name="Bogen C."/>
            <person name="Al-Dilaimi A."/>
            <person name="Albersmeier A."/>
            <person name="Wichmann J."/>
            <person name="Grundmann M."/>
            <person name="Rupp O."/>
            <person name="Lauersen K.J."/>
            <person name="Blifernez-Klassen O."/>
            <person name="Kalinowski J."/>
            <person name="Goesmann A."/>
            <person name="Mussgnug J.H."/>
            <person name="Kruse O."/>
        </authorList>
    </citation>
    <scope>NUCLEOTIDE SEQUENCE [LARGE SCALE GENOMIC DNA]</scope>
    <source>
        <strain evidence="2 3">SAG 48.87</strain>
    </source>
</reference>
<dbReference type="KEGG" id="mng:MNEG_15793"/>
<name>A0A0D2M9Z3_9CHLO</name>
<dbReference type="STRING" id="145388.A0A0D2M9Z3"/>
<evidence type="ECO:0000256" key="1">
    <source>
        <dbReference type="SAM" id="MobiDB-lite"/>
    </source>
</evidence>
<dbReference type="AlphaFoldDB" id="A0A0D2M9Z3"/>